<dbReference type="AlphaFoldDB" id="A0A6A5UU82"/>
<keyword evidence="1" id="KW-1133">Transmembrane helix</keyword>
<accession>A0A6A5UU82</accession>
<dbReference type="Proteomes" id="UP000800036">
    <property type="component" value="Unassembled WGS sequence"/>
</dbReference>
<protein>
    <submittedName>
        <fullName evidence="2">Uncharacterized protein</fullName>
    </submittedName>
</protein>
<name>A0A6A5UU82_9PLEO</name>
<keyword evidence="1" id="KW-0812">Transmembrane</keyword>
<gene>
    <name evidence="2" type="ORF">BU23DRAFT_558676</name>
</gene>
<evidence type="ECO:0000256" key="1">
    <source>
        <dbReference type="SAM" id="Phobius"/>
    </source>
</evidence>
<evidence type="ECO:0000313" key="3">
    <source>
        <dbReference type="Proteomes" id="UP000800036"/>
    </source>
</evidence>
<proteinExistence type="predicted"/>
<feature type="transmembrane region" description="Helical" evidence="1">
    <location>
        <begin position="12"/>
        <end position="35"/>
    </location>
</feature>
<dbReference type="EMBL" id="ML976722">
    <property type="protein sequence ID" value="KAF1968268.1"/>
    <property type="molecule type" value="Genomic_DNA"/>
</dbReference>
<keyword evidence="3" id="KW-1185">Reference proteome</keyword>
<reference evidence="2" key="1">
    <citation type="journal article" date="2020" name="Stud. Mycol.">
        <title>101 Dothideomycetes genomes: a test case for predicting lifestyles and emergence of pathogens.</title>
        <authorList>
            <person name="Haridas S."/>
            <person name="Albert R."/>
            <person name="Binder M."/>
            <person name="Bloem J."/>
            <person name="Labutti K."/>
            <person name="Salamov A."/>
            <person name="Andreopoulos B."/>
            <person name="Baker S."/>
            <person name="Barry K."/>
            <person name="Bills G."/>
            <person name="Bluhm B."/>
            <person name="Cannon C."/>
            <person name="Castanera R."/>
            <person name="Culley D."/>
            <person name="Daum C."/>
            <person name="Ezra D."/>
            <person name="Gonzalez J."/>
            <person name="Henrissat B."/>
            <person name="Kuo A."/>
            <person name="Liang C."/>
            <person name="Lipzen A."/>
            <person name="Lutzoni F."/>
            <person name="Magnuson J."/>
            <person name="Mondo S."/>
            <person name="Nolan M."/>
            <person name="Ohm R."/>
            <person name="Pangilinan J."/>
            <person name="Park H.-J."/>
            <person name="Ramirez L."/>
            <person name="Alfaro M."/>
            <person name="Sun H."/>
            <person name="Tritt A."/>
            <person name="Yoshinaga Y."/>
            <person name="Zwiers L.-H."/>
            <person name="Turgeon B."/>
            <person name="Goodwin S."/>
            <person name="Spatafora J."/>
            <person name="Crous P."/>
            <person name="Grigoriev I."/>
        </authorList>
    </citation>
    <scope>NUCLEOTIDE SEQUENCE</scope>
    <source>
        <strain evidence="2">CBS 107.79</strain>
    </source>
</reference>
<sequence>MSVVLYLPETHPFLSFSLMVSVVSWTKLLSSTLILSSSSTTLGSWILLASRTLAVTTARPLSSSSAF</sequence>
<evidence type="ECO:0000313" key="2">
    <source>
        <dbReference type="EMBL" id="KAF1968268.1"/>
    </source>
</evidence>
<keyword evidence="1" id="KW-0472">Membrane</keyword>
<organism evidence="2 3">
    <name type="scientific">Bimuria novae-zelandiae CBS 107.79</name>
    <dbReference type="NCBI Taxonomy" id="1447943"/>
    <lineage>
        <taxon>Eukaryota</taxon>
        <taxon>Fungi</taxon>
        <taxon>Dikarya</taxon>
        <taxon>Ascomycota</taxon>
        <taxon>Pezizomycotina</taxon>
        <taxon>Dothideomycetes</taxon>
        <taxon>Pleosporomycetidae</taxon>
        <taxon>Pleosporales</taxon>
        <taxon>Massarineae</taxon>
        <taxon>Didymosphaeriaceae</taxon>
        <taxon>Bimuria</taxon>
    </lineage>
</organism>